<dbReference type="InterPro" id="IPR000718">
    <property type="entry name" value="Peptidase_M13"/>
</dbReference>
<gene>
    <name evidence="2" type="ORF">PENTCL1PPCAC_5347</name>
</gene>
<feature type="non-terminal residue" evidence="2">
    <location>
        <position position="1"/>
    </location>
</feature>
<evidence type="ECO:0000313" key="2">
    <source>
        <dbReference type="EMBL" id="GMS83172.1"/>
    </source>
</evidence>
<reference evidence="2" key="1">
    <citation type="submission" date="2023-10" db="EMBL/GenBank/DDBJ databases">
        <title>Genome assembly of Pristionchus species.</title>
        <authorList>
            <person name="Yoshida K."/>
            <person name="Sommer R.J."/>
        </authorList>
    </citation>
    <scope>NUCLEOTIDE SEQUENCE</scope>
    <source>
        <strain evidence="2">RS0144</strain>
    </source>
</reference>
<organism evidence="2 3">
    <name type="scientific">Pristionchus entomophagus</name>
    <dbReference type="NCBI Taxonomy" id="358040"/>
    <lineage>
        <taxon>Eukaryota</taxon>
        <taxon>Metazoa</taxon>
        <taxon>Ecdysozoa</taxon>
        <taxon>Nematoda</taxon>
        <taxon>Chromadorea</taxon>
        <taxon>Rhabditida</taxon>
        <taxon>Rhabditina</taxon>
        <taxon>Diplogasteromorpha</taxon>
        <taxon>Diplogasteroidea</taxon>
        <taxon>Neodiplogasteridae</taxon>
        <taxon>Pristionchus</taxon>
    </lineage>
</organism>
<evidence type="ECO:0000313" key="3">
    <source>
        <dbReference type="Proteomes" id="UP001432027"/>
    </source>
</evidence>
<dbReference type="GO" id="GO:0004222">
    <property type="term" value="F:metalloendopeptidase activity"/>
    <property type="evidence" value="ECO:0007669"/>
    <property type="project" value="InterPro"/>
</dbReference>
<dbReference type="InterPro" id="IPR024079">
    <property type="entry name" value="MetalloPept_cat_dom_sf"/>
</dbReference>
<accession>A0AAV5SIJ6</accession>
<proteinExistence type="predicted"/>
<dbReference type="Proteomes" id="UP001432027">
    <property type="component" value="Unassembled WGS sequence"/>
</dbReference>
<comment type="caution">
    <text evidence="2">The sequence shown here is derived from an EMBL/GenBank/DDBJ whole genome shotgun (WGS) entry which is preliminary data.</text>
</comment>
<dbReference type="Gene3D" id="3.40.390.10">
    <property type="entry name" value="Collagenase (Catalytic Domain)"/>
    <property type="match status" value="2"/>
</dbReference>
<dbReference type="PANTHER" id="PTHR11733:SF208">
    <property type="entry name" value="PEPTIDASE M13 C-TERMINAL DOMAIN-CONTAINING PROTEIN"/>
    <property type="match status" value="1"/>
</dbReference>
<name>A0AAV5SIJ6_9BILA</name>
<dbReference type="PROSITE" id="PS51885">
    <property type="entry name" value="NEPRILYSIN"/>
    <property type="match status" value="1"/>
</dbReference>
<protein>
    <recommendedName>
        <fullName evidence="1">Peptidase M13 C-terminal domain-containing protein</fullName>
    </recommendedName>
</protein>
<feature type="domain" description="Peptidase M13 C-terminal" evidence="1">
    <location>
        <begin position="326"/>
        <end position="513"/>
    </location>
</feature>
<dbReference type="InterPro" id="IPR018497">
    <property type="entry name" value="Peptidase_M13_C"/>
</dbReference>
<evidence type="ECO:0000259" key="1">
    <source>
        <dbReference type="Pfam" id="PF01431"/>
    </source>
</evidence>
<dbReference type="GO" id="GO:0016485">
    <property type="term" value="P:protein processing"/>
    <property type="evidence" value="ECO:0007669"/>
    <property type="project" value="TreeGrafter"/>
</dbReference>
<dbReference type="PANTHER" id="PTHR11733">
    <property type="entry name" value="ZINC METALLOPROTEASE FAMILY M13 NEPRILYSIN-RELATED"/>
    <property type="match status" value="1"/>
</dbReference>
<dbReference type="SUPFAM" id="SSF55486">
    <property type="entry name" value="Metalloproteases ('zincins'), catalytic domain"/>
    <property type="match status" value="1"/>
</dbReference>
<dbReference type="GO" id="GO:0005886">
    <property type="term" value="C:plasma membrane"/>
    <property type="evidence" value="ECO:0007669"/>
    <property type="project" value="TreeGrafter"/>
</dbReference>
<keyword evidence="3" id="KW-1185">Reference proteome</keyword>
<dbReference type="EMBL" id="BTSX01000002">
    <property type="protein sequence ID" value="GMS83172.1"/>
    <property type="molecule type" value="Genomic_DNA"/>
</dbReference>
<sequence length="523" mass="61082">LILSFLFHIASTDLLTDHLTNNVDVSVNPCDDFYQHVCSQSINDTEFPLNKIERFYDEITAKFSNFSYSSNLAIMNDWNNMLRTGYETKRGFNRSEFEDRIRMRCLDSDDCYREEFAYFSGFYAKRSNESNDRLTYFLSKLNTTKGDEILAILPDMVESTYNLIYARLWNKTEVLLNGQYGGFYGHLTNRLFVMEELKKDGIFEKIVDYREDVKQFKELFIEKFKNTPWLNEKDNLGLTFLREFEDQMNDLVVYYDLDENDRDLELLRTMNSLFSQEYYRAKTRSTGAEALDTIFALETAFSTLNKTSDPEVKVLLRRVLFNLRVNAVYYDDVNKVAILAPFLYPELNDNSTLNKPYALFSIIGHEISHSVMLKKWANRSSTFKKGMECLTDHYNRTCDRFGKGVCNSGTQSFAEDGSDVLGARINYEFFTRNYKEEERNEIVFDSKLLSVNREQAFFYVFGSSWCSKITEATEHTDVHSHDQIRVNGLVAQMPEFAKAFHCSPHQAMYPDKMQCHLFGPDAK</sequence>
<dbReference type="AlphaFoldDB" id="A0AAV5SIJ6"/>
<dbReference type="Pfam" id="PF01431">
    <property type="entry name" value="Peptidase_M13"/>
    <property type="match status" value="1"/>
</dbReference>